<protein>
    <submittedName>
        <fullName evidence="1">Uncharacterized protein</fullName>
    </submittedName>
</protein>
<reference evidence="1 2" key="1">
    <citation type="journal article" date="2011" name="Genome Biol.">
        <title>Comparative genome sequence analysis underscores mycoparasitism as the ancestral life style of Trichoderma.</title>
        <authorList>
            <person name="Kubicek C.P."/>
            <person name="Herrera-Estrella A."/>
            <person name="Seidl-Seiboth V."/>
            <person name="Martinez D.A."/>
            <person name="Druzhinina I.S."/>
            <person name="Thon M."/>
            <person name="Zeilinger S."/>
            <person name="Casas-Flores S."/>
            <person name="Horwitz B.A."/>
            <person name="Mukherjee P.K."/>
            <person name="Mukherjee M."/>
            <person name="Kredics L."/>
            <person name="Alcaraz L.D."/>
            <person name="Aerts A."/>
            <person name="Antal Z."/>
            <person name="Atanasova L."/>
            <person name="Cervantes-Badillo M.G."/>
            <person name="Challacombe J."/>
            <person name="Chertkov O."/>
            <person name="McCluskey K."/>
            <person name="Coulpier F."/>
            <person name="Deshpande N."/>
            <person name="von Doehren H."/>
            <person name="Ebbole D.J."/>
            <person name="Esquivel-Naranjo E.U."/>
            <person name="Fekete E."/>
            <person name="Flipphi M."/>
            <person name="Glaser F."/>
            <person name="Gomez-Rodriguez E.Y."/>
            <person name="Gruber S."/>
            <person name="Han C."/>
            <person name="Henrissat B."/>
            <person name="Hermosa R."/>
            <person name="Hernandez-Onate M."/>
            <person name="Karaffa L."/>
            <person name="Kosti I."/>
            <person name="Le Crom S."/>
            <person name="Lindquist E."/>
            <person name="Lucas S."/>
            <person name="Luebeck M."/>
            <person name="Luebeck P.S."/>
            <person name="Margeot A."/>
            <person name="Metz B."/>
            <person name="Misra M."/>
            <person name="Nevalainen H."/>
            <person name="Omann M."/>
            <person name="Packer N."/>
            <person name="Perrone G."/>
            <person name="Uresti-Rivera E.E."/>
            <person name="Salamov A."/>
            <person name="Schmoll M."/>
            <person name="Seiboth B."/>
            <person name="Shapiro H."/>
            <person name="Sukno S."/>
            <person name="Tamayo-Ramos J.A."/>
            <person name="Tisch D."/>
            <person name="Wiest A."/>
            <person name="Wilkinson H.H."/>
            <person name="Zhang M."/>
            <person name="Coutinho P.M."/>
            <person name="Kenerley C.M."/>
            <person name="Monte E."/>
            <person name="Baker S.E."/>
            <person name="Grigoriev I.V."/>
        </authorList>
    </citation>
    <scope>NUCLEOTIDE SEQUENCE [LARGE SCALE GENOMIC DNA]</scope>
    <source>
        <strain evidence="2">ATCC 20476 / IMI 206040</strain>
    </source>
</reference>
<proteinExistence type="predicted"/>
<dbReference type="EMBL" id="ABDG02000025">
    <property type="protein sequence ID" value="EHK44375.1"/>
    <property type="molecule type" value="Genomic_DNA"/>
</dbReference>
<organism evidence="1 2">
    <name type="scientific">Hypocrea atroviridis (strain ATCC 20476 / IMI 206040)</name>
    <name type="common">Trichoderma atroviride</name>
    <dbReference type="NCBI Taxonomy" id="452589"/>
    <lineage>
        <taxon>Eukaryota</taxon>
        <taxon>Fungi</taxon>
        <taxon>Dikarya</taxon>
        <taxon>Ascomycota</taxon>
        <taxon>Pezizomycotina</taxon>
        <taxon>Sordariomycetes</taxon>
        <taxon>Hypocreomycetidae</taxon>
        <taxon>Hypocreales</taxon>
        <taxon>Hypocreaceae</taxon>
        <taxon>Trichoderma</taxon>
    </lineage>
</organism>
<gene>
    <name evidence="1" type="ORF">TRIATDRAFT_300607</name>
</gene>
<dbReference type="HOGENOM" id="CLU_1777721_0_0_1"/>
<dbReference type="Proteomes" id="UP000005426">
    <property type="component" value="Unassembled WGS sequence"/>
</dbReference>
<name>G9NY47_HYPAI</name>
<evidence type="ECO:0000313" key="1">
    <source>
        <dbReference type="EMBL" id="EHK44375.1"/>
    </source>
</evidence>
<evidence type="ECO:0000313" key="2">
    <source>
        <dbReference type="Proteomes" id="UP000005426"/>
    </source>
</evidence>
<dbReference type="AlphaFoldDB" id="G9NY47"/>
<sequence length="146" mass="15841">MASGFWVLRIPHRKRKRSNLDSPNQASVSASLLVCSLNALLSSLDPDCDCGWLHQDGMSLARLLALPLQPSGVRGWTRFSTVILHSLAMCKPGTHIVTVSSEQGLHSDGVLLQTGGRQMQQGNPASFDGSPLILNYPLPGFDFRNC</sequence>
<keyword evidence="2" id="KW-1185">Reference proteome</keyword>
<accession>G9NY47</accession>
<comment type="caution">
    <text evidence="1">The sequence shown here is derived from an EMBL/GenBank/DDBJ whole genome shotgun (WGS) entry which is preliminary data.</text>
</comment>